<dbReference type="PANTHER" id="PTHR34136:SF1">
    <property type="entry name" value="UDP-N-ACETYL-D-MANNOSAMINURONIC ACID TRANSFERASE"/>
    <property type="match status" value="1"/>
</dbReference>
<gene>
    <name evidence="6" type="ORF">JCM21531_730</name>
</gene>
<evidence type="ECO:0000313" key="6">
    <source>
        <dbReference type="EMBL" id="GAE87368.1"/>
    </source>
</evidence>
<dbReference type="OrthoDB" id="9771846at2"/>
<protein>
    <recommendedName>
        <fullName evidence="5">N-acetylglucosaminyldiphosphoundecaprenol N-acetyl-beta-D-mannosaminyltransferase</fullName>
        <ecNumber evidence="5">2.4.1.187</ecNumber>
    </recommendedName>
    <alternativeName>
        <fullName evidence="5">N-acetylmannosaminyltransferase</fullName>
    </alternativeName>
    <alternativeName>
        <fullName evidence="5">UDP-N-acetylmannosamine transferase</fullName>
    </alternativeName>
    <alternativeName>
        <fullName evidence="5">UDP-N-acetylmannosamine:N-acetylglucosaminyl pyrophosphorylundecaprenol N-acetylmannosaminyltransferase</fullName>
    </alternativeName>
</protein>
<reference evidence="6" key="1">
    <citation type="journal article" date="2014" name="Genome Announc.">
        <title>Draft Genome Sequence of Clostridium straminisolvens Strain JCM 21531T, Isolated from a Cellulose-Degrading Bacterial Community.</title>
        <authorList>
            <person name="Yuki M."/>
            <person name="Oshima K."/>
            <person name="Suda W."/>
            <person name="Sakamoto M."/>
            <person name="Kitamura K."/>
            <person name="Iida T."/>
            <person name="Hattori M."/>
            <person name="Ohkuma M."/>
        </authorList>
    </citation>
    <scope>NUCLEOTIDE SEQUENCE [LARGE SCALE GENOMIC DNA]</scope>
    <source>
        <strain evidence="6">JCM 21531</strain>
    </source>
</reference>
<dbReference type="NCBIfam" id="TIGR00696">
    <property type="entry name" value="wecG_tagA_cpsF"/>
    <property type="match status" value="1"/>
</dbReference>
<comment type="catalytic activity">
    <reaction evidence="5">
        <text>UDP-N-acetyl-alpha-D-mannosamine + N-acetyl-alpha-D-glucosaminyl-di-trans,octa-cis-undecaprenyl diphosphate = N-acetyl-beta-D-mannosaminyl-(1-&gt;4)-N-acetyl-alpha-D-glucosaminyl di-trans,octa-cis-undecaprenyl diphosphate + UDP + H(+)</text>
        <dbReference type="Rhea" id="RHEA:16053"/>
        <dbReference type="ChEBI" id="CHEBI:15378"/>
        <dbReference type="ChEBI" id="CHEBI:58223"/>
        <dbReference type="ChEBI" id="CHEBI:62959"/>
        <dbReference type="ChEBI" id="CHEBI:68623"/>
        <dbReference type="ChEBI" id="CHEBI:132210"/>
        <dbReference type="EC" id="2.4.1.187"/>
    </reaction>
</comment>
<evidence type="ECO:0000256" key="2">
    <source>
        <dbReference type="ARBA" id="ARBA00022679"/>
    </source>
</evidence>
<dbReference type="InterPro" id="IPR034714">
    <property type="entry name" value="TagA_TarA"/>
</dbReference>
<evidence type="ECO:0000256" key="5">
    <source>
        <dbReference type="HAMAP-Rule" id="MF_02070"/>
    </source>
</evidence>
<dbReference type="EC" id="2.4.1.187" evidence="5"/>
<evidence type="ECO:0000313" key="7">
    <source>
        <dbReference type="Proteomes" id="UP000019109"/>
    </source>
</evidence>
<proteinExistence type="inferred from homology"/>
<dbReference type="RefSeq" id="WP_038287171.1">
    <property type="nucleotide sequence ID" value="NZ_BAVR01000006.1"/>
</dbReference>
<keyword evidence="2 5" id="KW-0808">Transferase</keyword>
<comment type="similarity">
    <text evidence="5">Belongs to the glycosyltransferase 26 family. TagA/TarA subfamily.</text>
</comment>
<dbReference type="PANTHER" id="PTHR34136">
    <property type="match status" value="1"/>
</dbReference>
<dbReference type="Pfam" id="PF03808">
    <property type="entry name" value="Glyco_tran_WecG"/>
    <property type="match status" value="1"/>
</dbReference>
<dbReference type="InterPro" id="IPR004629">
    <property type="entry name" value="WecG_TagA_CpsF"/>
</dbReference>
<dbReference type="GO" id="GO:0019350">
    <property type="term" value="P:teichoic acid biosynthetic process"/>
    <property type="evidence" value="ECO:0007669"/>
    <property type="project" value="UniProtKB-UniRule"/>
</dbReference>
<dbReference type="GO" id="GO:0047244">
    <property type="term" value="F:N-acetylglucosaminyldiphosphoundecaprenol N-acetyl-beta-D-mannosaminyltransferase activity"/>
    <property type="evidence" value="ECO:0007669"/>
    <property type="project" value="UniProtKB-UniRule"/>
</dbReference>
<comment type="caution">
    <text evidence="6">The sequence shown here is derived from an EMBL/GenBank/DDBJ whole genome shotgun (WGS) entry which is preliminary data.</text>
</comment>
<comment type="pathway">
    <text evidence="5">Cell wall biogenesis; teichoic acid biosynthesis.</text>
</comment>
<dbReference type="EMBL" id="BAVR01000006">
    <property type="protein sequence ID" value="GAE87368.1"/>
    <property type="molecule type" value="Genomic_DNA"/>
</dbReference>
<dbReference type="GO" id="GO:0071555">
    <property type="term" value="P:cell wall organization"/>
    <property type="evidence" value="ECO:0007669"/>
    <property type="project" value="UniProtKB-KW"/>
</dbReference>
<comment type="function">
    <text evidence="5">Catalyzes the conversion of GlcNAc-PP-undecaprenol into ManNAc-GlcNAc-PP-undecaprenol, the first committed lipid intermediate in the de novo synthesis of teichoic acid.</text>
</comment>
<evidence type="ECO:0000256" key="4">
    <source>
        <dbReference type="ARBA" id="ARBA00023316"/>
    </source>
</evidence>
<name>W4V3G4_9FIRM</name>
<evidence type="ECO:0000256" key="3">
    <source>
        <dbReference type="ARBA" id="ARBA00022944"/>
    </source>
</evidence>
<dbReference type="HAMAP" id="MF_02070">
    <property type="entry name" value="TagA_TarA"/>
    <property type="match status" value="1"/>
</dbReference>
<dbReference type="UniPathway" id="UPA00632"/>
<keyword evidence="3 5" id="KW-0777">Teichoic acid biosynthesis</keyword>
<evidence type="ECO:0000256" key="1">
    <source>
        <dbReference type="ARBA" id="ARBA00022676"/>
    </source>
</evidence>
<keyword evidence="4 5" id="KW-0961">Cell wall biogenesis/degradation</keyword>
<sequence>MRNTVNILGIPVDNVSMAEALNIVKGFLNEDRVHTVYTPNSEIMMAAQRDPELKEILCQADLLVPDGAGVVLASKINGCPLKERVAGFDLTNMLFSDDTSKNINYFFFGGKPGVAEEAYKNLLDRRININVVGIRNGYFTKDEEDEIIRQINNSNTDVLLVALGAPKQEKWIHENKKKLKVKLCIGVGGTLDVLSGRAKRAPVFFQKHGLEWLYRLYKEPWRFVRMMDLPRFILRVIANRIKPKRA</sequence>
<keyword evidence="1 5" id="KW-0328">Glycosyltransferase</keyword>
<organism evidence="6 7">
    <name type="scientific">Acetivibrio straminisolvens JCM 21531</name>
    <dbReference type="NCBI Taxonomy" id="1294263"/>
    <lineage>
        <taxon>Bacteria</taxon>
        <taxon>Bacillati</taxon>
        <taxon>Bacillota</taxon>
        <taxon>Clostridia</taxon>
        <taxon>Eubacteriales</taxon>
        <taxon>Oscillospiraceae</taxon>
        <taxon>Acetivibrio</taxon>
    </lineage>
</organism>
<dbReference type="CDD" id="cd06533">
    <property type="entry name" value="Glyco_transf_WecG_TagA"/>
    <property type="match status" value="1"/>
</dbReference>
<accession>W4V3G4</accession>
<keyword evidence="7" id="KW-1185">Reference proteome</keyword>
<dbReference type="Proteomes" id="UP000019109">
    <property type="component" value="Unassembled WGS sequence"/>
</dbReference>
<dbReference type="STRING" id="1294263.JCM21531_730"/>
<dbReference type="AlphaFoldDB" id="W4V3G4"/>